<dbReference type="Pfam" id="PF14541">
    <property type="entry name" value="TAXi_C"/>
    <property type="match status" value="1"/>
</dbReference>
<evidence type="ECO:0000256" key="1">
    <source>
        <dbReference type="ARBA" id="ARBA00007447"/>
    </source>
</evidence>
<dbReference type="AlphaFoldDB" id="A0A091BD66"/>
<dbReference type="InterPro" id="IPR001461">
    <property type="entry name" value="Aspartic_peptidase_A1"/>
</dbReference>
<keyword evidence="6" id="KW-0865">Zymogen</keyword>
<accession>A0A091BD66</accession>
<gene>
    <name evidence="8" type="ORF">P873_10665</name>
</gene>
<dbReference type="PRINTS" id="PR00792">
    <property type="entry name" value="PEPSIN"/>
</dbReference>
<dbReference type="InterPro" id="IPR032799">
    <property type="entry name" value="TAXi_C"/>
</dbReference>
<proteinExistence type="inferred from homology"/>
<keyword evidence="9" id="KW-1185">Reference proteome</keyword>
<dbReference type="InterPro" id="IPR021109">
    <property type="entry name" value="Peptidase_aspartic_dom_sf"/>
</dbReference>
<dbReference type="PANTHER" id="PTHR47965">
    <property type="entry name" value="ASPARTYL PROTEASE-RELATED"/>
    <property type="match status" value="1"/>
</dbReference>
<dbReference type="RefSeq" id="WP_043797774.1">
    <property type="nucleotide sequence ID" value="NZ_AUFF01000002.1"/>
</dbReference>
<feature type="domain" description="Peptidase A1" evidence="7">
    <location>
        <begin position="22"/>
        <end position="413"/>
    </location>
</feature>
<comment type="caution">
    <text evidence="8">The sequence shown here is derived from an EMBL/GenBank/DDBJ whole genome shotgun (WGS) entry which is preliminary data.</text>
</comment>
<sequence length="421" mass="45051">MTQAAQPQVELATTLAYAQGGYSVELRLGSEARSANVLLDTGSSSLAVLPRCYAPERDRALAPTALAQEISYGGGAWAGPVLRSWLGFGSGRHARTIDDAAFALVESADPPFRHADGILGLAYRDLDPAYDMTTLLQAHGVDPPLTWPWPFDSGHALDLANFRDFLHRQPRTSLVPALSALEEHDVVRDRFGFLAGRAVVHVAGDGVSLHAQAADPLNRGALVAGGGAEQQHLYRGGFADVRILHDLYYNANLRAVQVGSEAPIPVPPLDPADLASRYSNALLDTGSSFLVLEASVYDAVLAALGRHDPRFPSLVAEAQQALAHDGGVANERIDPHAWPDLRLRLEAPGGGDTVLRVHGAAYWPRNALAHGQSMCLLMRQLAHFPKQSILGLPLFAGRYAVFDRRAADGLGVVRFAAARAD</sequence>
<evidence type="ECO:0000256" key="2">
    <source>
        <dbReference type="ARBA" id="ARBA00022670"/>
    </source>
</evidence>
<dbReference type="Proteomes" id="UP000029391">
    <property type="component" value="Unassembled WGS sequence"/>
</dbReference>
<dbReference type="Gene3D" id="2.40.70.10">
    <property type="entry name" value="Acid Proteases"/>
    <property type="match status" value="2"/>
</dbReference>
<comment type="similarity">
    <text evidence="1">Belongs to the peptidase A1 family.</text>
</comment>
<dbReference type="InterPro" id="IPR034164">
    <property type="entry name" value="Pepsin-like_dom"/>
</dbReference>
<dbReference type="EMBL" id="AWXU01000035">
    <property type="protein sequence ID" value="KFN49427.1"/>
    <property type="molecule type" value="Genomic_DNA"/>
</dbReference>
<evidence type="ECO:0000256" key="3">
    <source>
        <dbReference type="ARBA" id="ARBA00022729"/>
    </source>
</evidence>
<reference evidence="8 9" key="1">
    <citation type="submission" date="2013-09" db="EMBL/GenBank/DDBJ databases">
        <title>Genome sequencing of Arenimonas composti.</title>
        <authorList>
            <person name="Chen F."/>
            <person name="Wang G."/>
        </authorList>
    </citation>
    <scope>NUCLEOTIDE SEQUENCE [LARGE SCALE GENOMIC DNA]</scope>
    <source>
        <strain evidence="8 9">TR7-09</strain>
    </source>
</reference>
<evidence type="ECO:0000313" key="9">
    <source>
        <dbReference type="Proteomes" id="UP000029391"/>
    </source>
</evidence>
<evidence type="ECO:0000256" key="4">
    <source>
        <dbReference type="ARBA" id="ARBA00022750"/>
    </source>
</evidence>
<keyword evidence="5" id="KW-0378">Hydrolase</keyword>
<keyword evidence="3" id="KW-0732">Signal</keyword>
<dbReference type="PROSITE" id="PS00141">
    <property type="entry name" value="ASP_PROTEASE"/>
    <property type="match status" value="2"/>
</dbReference>
<dbReference type="Pfam" id="PF00026">
    <property type="entry name" value="Asp"/>
    <property type="match status" value="1"/>
</dbReference>
<dbReference type="CDD" id="cd05471">
    <property type="entry name" value="pepsin_like"/>
    <property type="match status" value="1"/>
</dbReference>
<dbReference type="STRING" id="1121013.GCA_000426365_00991"/>
<evidence type="ECO:0000256" key="5">
    <source>
        <dbReference type="ARBA" id="ARBA00022801"/>
    </source>
</evidence>
<dbReference type="eggNOG" id="ENOG502ZAXC">
    <property type="taxonomic scope" value="Bacteria"/>
</dbReference>
<name>A0A091BD66_9GAMM</name>
<dbReference type="SUPFAM" id="SSF50630">
    <property type="entry name" value="Acid proteases"/>
    <property type="match status" value="1"/>
</dbReference>
<dbReference type="PANTHER" id="PTHR47965:SF12">
    <property type="entry name" value="ASPARTIC PROTEINASE 3-RELATED"/>
    <property type="match status" value="1"/>
</dbReference>
<keyword evidence="2" id="KW-0645">Protease</keyword>
<dbReference type="PROSITE" id="PS51767">
    <property type="entry name" value="PEPTIDASE_A1"/>
    <property type="match status" value="1"/>
</dbReference>
<evidence type="ECO:0000256" key="6">
    <source>
        <dbReference type="ARBA" id="ARBA00023145"/>
    </source>
</evidence>
<dbReference type="GO" id="GO:0006508">
    <property type="term" value="P:proteolysis"/>
    <property type="evidence" value="ECO:0007669"/>
    <property type="project" value="UniProtKB-KW"/>
</dbReference>
<dbReference type="InterPro" id="IPR001969">
    <property type="entry name" value="Aspartic_peptidase_AS"/>
</dbReference>
<keyword evidence="4" id="KW-0064">Aspartyl protease</keyword>
<organism evidence="8 9">
    <name type="scientific">Arenimonas composti TR7-09 = DSM 18010</name>
    <dbReference type="NCBI Taxonomy" id="1121013"/>
    <lineage>
        <taxon>Bacteria</taxon>
        <taxon>Pseudomonadati</taxon>
        <taxon>Pseudomonadota</taxon>
        <taxon>Gammaproteobacteria</taxon>
        <taxon>Lysobacterales</taxon>
        <taxon>Lysobacteraceae</taxon>
        <taxon>Arenimonas</taxon>
    </lineage>
</organism>
<dbReference type="GO" id="GO:0004190">
    <property type="term" value="F:aspartic-type endopeptidase activity"/>
    <property type="evidence" value="ECO:0007669"/>
    <property type="project" value="UniProtKB-KW"/>
</dbReference>
<evidence type="ECO:0000313" key="8">
    <source>
        <dbReference type="EMBL" id="KFN49427.1"/>
    </source>
</evidence>
<dbReference type="OrthoDB" id="6381203at2"/>
<dbReference type="InterPro" id="IPR033121">
    <property type="entry name" value="PEPTIDASE_A1"/>
</dbReference>
<evidence type="ECO:0000259" key="7">
    <source>
        <dbReference type="PROSITE" id="PS51767"/>
    </source>
</evidence>
<protein>
    <recommendedName>
        <fullName evidence="7">Peptidase A1 domain-containing protein</fullName>
    </recommendedName>
</protein>